<accession>A0A3R9QC59</accession>
<organism evidence="1 2">
    <name type="scientific">Edaphobacter aggregans</name>
    <dbReference type="NCBI Taxonomy" id="570835"/>
    <lineage>
        <taxon>Bacteria</taxon>
        <taxon>Pseudomonadati</taxon>
        <taxon>Acidobacteriota</taxon>
        <taxon>Terriglobia</taxon>
        <taxon>Terriglobales</taxon>
        <taxon>Acidobacteriaceae</taxon>
        <taxon>Edaphobacter</taxon>
    </lineage>
</organism>
<proteinExistence type="predicted"/>
<gene>
    <name evidence="1" type="ORF">EDE15_3243</name>
</gene>
<name>A0A3R9QC59_9BACT</name>
<reference evidence="1 2" key="1">
    <citation type="submission" date="2018-12" db="EMBL/GenBank/DDBJ databases">
        <title>Sequencing of bacterial isolates from soil warming experiment in Harvard Forest, Massachusetts, USA.</title>
        <authorList>
            <person name="Deangelis K."/>
        </authorList>
    </citation>
    <scope>NUCLEOTIDE SEQUENCE [LARGE SCALE GENOMIC DNA]</scope>
    <source>
        <strain evidence="1 2">EB153</strain>
    </source>
</reference>
<dbReference type="AlphaFoldDB" id="A0A3R9QC59"/>
<evidence type="ECO:0000313" key="1">
    <source>
        <dbReference type="EMBL" id="RSL17705.1"/>
    </source>
</evidence>
<evidence type="ECO:0000313" key="2">
    <source>
        <dbReference type="Proteomes" id="UP000269669"/>
    </source>
</evidence>
<comment type="caution">
    <text evidence="1">The sequence shown here is derived from an EMBL/GenBank/DDBJ whole genome shotgun (WGS) entry which is preliminary data.</text>
</comment>
<dbReference type="EMBL" id="RSDW01000001">
    <property type="protein sequence ID" value="RSL17705.1"/>
    <property type="molecule type" value="Genomic_DNA"/>
</dbReference>
<dbReference type="Proteomes" id="UP000269669">
    <property type="component" value="Unassembled WGS sequence"/>
</dbReference>
<sequence>MIMELINVRNVRDVERHLPTAYVKRATGEWHDREVAALISAATGIGLDEGAHRVWRNRNFSEISLPLGPLWDIVTMIADAHNNKT</sequence>
<protein>
    <submittedName>
        <fullName evidence="1">Uncharacterized protein</fullName>
    </submittedName>
</protein>
<keyword evidence="2" id="KW-1185">Reference proteome</keyword>